<dbReference type="EMBL" id="VZOT01000007">
    <property type="protein sequence ID" value="KAB0586184.1"/>
    <property type="molecule type" value="Genomic_DNA"/>
</dbReference>
<dbReference type="AlphaFoldDB" id="A0A6A1R1A0"/>
<accession>A0A6A1R1A0</accession>
<dbReference type="Pfam" id="PF08748">
    <property type="entry name" value="Phage_TAC_4"/>
    <property type="match status" value="1"/>
</dbReference>
<name>A0A6A1R1A0_9BURK</name>
<evidence type="ECO:0000313" key="1">
    <source>
        <dbReference type="EMBL" id="KAB0586184.1"/>
    </source>
</evidence>
<evidence type="ECO:0008006" key="2">
    <source>
        <dbReference type="Google" id="ProtNLM"/>
    </source>
</evidence>
<reference evidence="1" key="1">
    <citation type="submission" date="2019-09" db="EMBL/GenBank/DDBJ databases">
        <title>Draft genome sequences of 48 bacterial type strains from the CCUG.</title>
        <authorList>
            <person name="Tunovic T."/>
            <person name="Pineiro-Iglesias B."/>
            <person name="Unosson C."/>
            <person name="Inganas E."/>
            <person name="Ohlen M."/>
            <person name="Cardew S."/>
            <person name="Jensie-Markopoulos S."/>
            <person name="Salva-Serra F."/>
            <person name="Jaen-Luchoro D."/>
            <person name="Karlsson R."/>
            <person name="Svensson-Stadler L."/>
            <person name="Chun J."/>
            <person name="Moore E."/>
        </authorList>
    </citation>
    <scope>NUCLEOTIDE SEQUENCE</scope>
    <source>
        <strain evidence="1">CCUG 15333</strain>
    </source>
</reference>
<sequence>MTDKTRPKFTLAAEASFTLPVLIPRLGLPDAELQVNFKARSPEEMAALDKKFREEKVADVAAVQEVASGWELPDAFTAENIAAAQAKHPGFAGAVIKAYFREYERVRLGN</sequence>
<gene>
    <name evidence="1" type="ORF">F7P80_11155</name>
</gene>
<dbReference type="InterPro" id="IPR014859">
    <property type="entry name" value="Phage_TAC_4"/>
</dbReference>
<comment type="caution">
    <text evidence="1">The sequence shown here is derived from an EMBL/GenBank/DDBJ whole genome shotgun (WGS) entry which is preliminary data.</text>
</comment>
<dbReference type="RefSeq" id="WP_151044790.1">
    <property type="nucleotide sequence ID" value="NZ_VZOT01000007.1"/>
</dbReference>
<organism evidence="1">
    <name type="scientific">Comamonas kerstersii</name>
    <dbReference type="NCBI Taxonomy" id="225992"/>
    <lineage>
        <taxon>Bacteria</taxon>
        <taxon>Pseudomonadati</taxon>
        <taxon>Pseudomonadota</taxon>
        <taxon>Betaproteobacteria</taxon>
        <taxon>Burkholderiales</taxon>
        <taxon>Comamonadaceae</taxon>
        <taxon>Comamonas</taxon>
    </lineage>
</organism>
<protein>
    <recommendedName>
        <fullName evidence="2">Tail assembly chaperone</fullName>
    </recommendedName>
</protein>
<proteinExistence type="predicted"/>